<feature type="transmembrane region" description="Helical" evidence="2">
    <location>
        <begin position="76"/>
        <end position="101"/>
    </location>
</feature>
<sequence length="102" mass="11504">MSSLERSRKTRSHSLKPLTPPSLLTQRSKRTLSLPNKAIAPPLINIQGYYDQDENFNDEKGENYSGTRDEISCMAWYTPVVGLSCSLAMYFWSCALAYYAAS</sequence>
<dbReference type="Proteomes" id="UP001249851">
    <property type="component" value="Unassembled WGS sequence"/>
</dbReference>
<feature type="compositionally biased region" description="Low complexity" evidence="1">
    <location>
        <begin position="15"/>
        <end position="25"/>
    </location>
</feature>
<protein>
    <submittedName>
        <fullName evidence="3">Uncharacterized protein</fullName>
    </submittedName>
</protein>
<reference evidence="3" key="2">
    <citation type="journal article" date="2023" name="Science">
        <title>Genomic signatures of disease resistance in endangered staghorn corals.</title>
        <authorList>
            <person name="Vollmer S.V."/>
            <person name="Selwyn J.D."/>
            <person name="Despard B.A."/>
            <person name="Roesel C.L."/>
        </authorList>
    </citation>
    <scope>NUCLEOTIDE SEQUENCE</scope>
    <source>
        <strain evidence="3">K2</strain>
    </source>
</reference>
<keyword evidence="2" id="KW-0472">Membrane</keyword>
<evidence type="ECO:0000313" key="4">
    <source>
        <dbReference type="Proteomes" id="UP001249851"/>
    </source>
</evidence>
<name>A0AAD9Q0U7_ACRCE</name>
<evidence type="ECO:0000256" key="2">
    <source>
        <dbReference type="SAM" id="Phobius"/>
    </source>
</evidence>
<comment type="caution">
    <text evidence="3">The sequence shown here is derived from an EMBL/GenBank/DDBJ whole genome shotgun (WGS) entry which is preliminary data.</text>
</comment>
<evidence type="ECO:0000256" key="1">
    <source>
        <dbReference type="SAM" id="MobiDB-lite"/>
    </source>
</evidence>
<proteinExistence type="predicted"/>
<organism evidence="3 4">
    <name type="scientific">Acropora cervicornis</name>
    <name type="common">Staghorn coral</name>
    <dbReference type="NCBI Taxonomy" id="6130"/>
    <lineage>
        <taxon>Eukaryota</taxon>
        <taxon>Metazoa</taxon>
        <taxon>Cnidaria</taxon>
        <taxon>Anthozoa</taxon>
        <taxon>Hexacorallia</taxon>
        <taxon>Scleractinia</taxon>
        <taxon>Astrocoeniina</taxon>
        <taxon>Acroporidae</taxon>
        <taxon>Acropora</taxon>
    </lineage>
</organism>
<keyword evidence="4" id="KW-1185">Reference proteome</keyword>
<evidence type="ECO:0000313" key="3">
    <source>
        <dbReference type="EMBL" id="KAK2552276.1"/>
    </source>
</evidence>
<dbReference type="AlphaFoldDB" id="A0AAD9Q0U7"/>
<feature type="region of interest" description="Disordered" evidence="1">
    <location>
        <begin position="1"/>
        <end position="36"/>
    </location>
</feature>
<accession>A0AAD9Q0U7</accession>
<dbReference type="EMBL" id="JARQWQ010000088">
    <property type="protein sequence ID" value="KAK2552276.1"/>
    <property type="molecule type" value="Genomic_DNA"/>
</dbReference>
<reference evidence="3" key="1">
    <citation type="journal article" date="2023" name="G3 (Bethesda)">
        <title>Whole genome assembly and annotation of the endangered Caribbean coral Acropora cervicornis.</title>
        <authorList>
            <person name="Selwyn J.D."/>
            <person name="Vollmer S.V."/>
        </authorList>
    </citation>
    <scope>NUCLEOTIDE SEQUENCE</scope>
    <source>
        <strain evidence="3">K2</strain>
    </source>
</reference>
<keyword evidence="2" id="KW-1133">Transmembrane helix</keyword>
<keyword evidence="2" id="KW-0812">Transmembrane</keyword>
<gene>
    <name evidence="3" type="ORF">P5673_026588</name>
</gene>